<sequence length="477" mass="53442">MLALHLLALLLCFIHVKTLSPEAFPTIDEVELIAHELINPFTPYFRDPKYRGKRICKGFSTWQDALFDNYEKLKAKFARNCSHILGNLIISEIRPNEDIGFLNSVEEVSGYVFIRRVTKPHFGLPKLRIIRGEESVQIRGQAFTLLVTETYTSNRDFMLDIEFPSLEAILMHGVGFFDNPGLCYAPFSVNWDDILEYPDLQPVILVPMNSRSATSHWITACATRYADASRASIHSTTSPSFMNESNATTRLRRNFSENLLTAVALNNTQSPHSTNSMPTVQPPTVSFSTFETNLTEVVLIKAVSGGTQKGDENPEVFLDRQEGGTTVSTTETANRAENLTHTTQDPSGSSSEFGELFTNETFRVLWNLSSETGPQLKWKCHDSCFKRNGRSFCWGPGVNQCQIPTRFYDVLTSAWKVNKEGRVALGHMCVSKCPDGFLLDGDHCVLKCSRPGTQQVRNVCVQCPPTGCPKSGFQLLW</sequence>
<dbReference type="STRING" id="6205.A0A0R3WQU4"/>
<reference evidence="4 5" key="2">
    <citation type="submission" date="2018-11" db="EMBL/GenBank/DDBJ databases">
        <authorList>
            <consortium name="Pathogen Informatics"/>
        </authorList>
    </citation>
    <scope>NUCLEOTIDE SEQUENCE [LARGE SCALE GENOMIC DNA]</scope>
</reference>
<dbReference type="Proteomes" id="UP000274429">
    <property type="component" value="Unassembled WGS sequence"/>
</dbReference>
<feature type="region of interest" description="Disordered" evidence="1">
    <location>
        <begin position="321"/>
        <end position="352"/>
    </location>
</feature>
<dbReference type="AlphaFoldDB" id="A0A0R3WQU4"/>
<dbReference type="InterPro" id="IPR036941">
    <property type="entry name" value="Rcpt_L-dom_sf"/>
</dbReference>
<dbReference type="SUPFAM" id="SSF52058">
    <property type="entry name" value="L domain-like"/>
    <property type="match status" value="1"/>
</dbReference>
<dbReference type="OrthoDB" id="6219513at2759"/>
<feature type="domain" description="Receptor L-domain" evidence="3">
    <location>
        <begin position="80"/>
        <end position="194"/>
    </location>
</feature>
<dbReference type="InterPro" id="IPR000494">
    <property type="entry name" value="Rcpt_L-dom"/>
</dbReference>
<evidence type="ECO:0000259" key="3">
    <source>
        <dbReference type="Pfam" id="PF01030"/>
    </source>
</evidence>
<evidence type="ECO:0000313" key="5">
    <source>
        <dbReference type="Proteomes" id="UP000274429"/>
    </source>
</evidence>
<name>A0A0R3WQU4_HYDTA</name>
<evidence type="ECO:0000256" key="2">
    <source>
        <dbReference type="SAM" id="SignalP"/>
    </source>
</evidence>
<dbReference type="SUPFAM" id="SSF57184">
    <property type="entry name" value="Growth factor receptor domain"/>
    <property type="match status" value="1"/>
</dbReference>
<dbReference type="Gene3D" id="2.10.220.10">
    <property type="entry name" value="Hormone Receptor, Insulin-like Growth Factor Receptor 1, Chain A, domain 2"/>
    <property type="match status" value="1"/>
</dbReference>
<evidence type="ECO:0000256" key="1">
    <source>
        <dbReference type="SAM" id="MobiDB-lite"/>
    </source>
</evidence>
<protein>
    <submittedName>
        <fullName evidence="6">Recep_L_domain domain-containing protein</fullName>
    </submittedName>
</protein>
<evidence type="ECO:0000313" key="6">
    <source>
        <dbReference type="WBParaSite" id="TTAC_0000313401-mRNA-1"/>
    </source>
</evidence>
<feature type="signal peptide" evidence="2">
    <location>
        <begin position="1"/>
        <end position="18"/>
    </location>
</feature>
<proteinExistence type="predicted"/>
<dbReference type="InterPro" id="IPR009030">
    <property type="entry name" value="Growth_fac_rcpt_cys_sf"/>
</dbReference>
<feature type="chain" id="PRO_5043132962" evidence="2">
    <location>
        <begin position="19"/>
        <end position="477"/>
    </location>
</feature>
<evidence type="ECO:0000313" key="4">
    <source>
        <dbReference type="EMBL" id="VDM21994.1"/>
    </source>
</evidence>
<dbReference type="Gene3D" id="3.80.20.20">
    <property type="entry name" value="Receptor L-domain"/>
    <property type="match status" value="1"/>
</dbReference>
<dbReference type="Pfam" id="PF01030">
    <property type="entry name" value="Recep_L_domain"/>
    <property type="match status" value="1"/>
</dbReference>
<dbReference type="WBParaSite" id="TTAC_0000313401-mRNA-1">
    <property type="protein sequence ID" value="TTAC_0000313401-mRNA-1"/>
    <property type="gene ID" value="TTAC_0000313401"/>
</dbReference>
<dbReference type="CDD" id="cd00064">
    <property type="entry name" value="FU"/>
    <property type="match status" value="1"/>
</dbReference>
<keyword evidence="2" id="KW-0732">Signal</keyword>
<accession>A0A0R3WQU4</accession>
<dbReference type="InterPro" id="IPR006212">
    <property type="entry name" value="Furin_repeat"/>
</dbReference>
<keyword evidence="5" id="KW-1185">Reference proteome</keyword>
<dbReference type="EMBL" id="UYWX01001954">
    <property type="protein sequence ID" value="VDM21994.1"/>
    <property type="molecule type" value="Genomic_DNA"/>
</dbReference>
<feature type="compositionally biased region" description="Polar residues" evidence="1">
    <location>
        <begin position="323"/>
        <end position="352"/>
    </location>
</feature>
<reference evidence="6" key="1">
    <citation type="submission" date="2017-02" db="UniProtKB">
        <authorList>
            <consortium name="WormBaseParasite"/>
        </authorList>
    </citation>
    <scope>IDENTIFICATION</scope>
</reference>
<gene>
    <name evidence="4" type="ORF">TTAC_LOCUS3119</name>
</gene>
<organism evidence="6">
    <name type="scientific">Hydatigena taeniaeformis</name>
    <name type="common">Feline tapeworm</name>
    <name type="synonym">Taenia taeniaeformis</name>
    <dbReference type="NCBI Taxonomy" id="6205"/>
    <lineage>
        <taxon>Eukaryota</taxon>
        <taxon>Metazoa</taxon>
        <taxon>Spiralia</taxon>
        <taxon>Lophotrochozoa</taxon>
        <taxon>Platyhelminthes</taxon>
        <taxon>Cestoda</taxon>
        <taxon>Eucestoda</taxon>
        <taxon>Cyclophyllidea</taxon>
        <taxon>Taeniidae</taxon>
        <taxon>Hydatigera</taxon>
    </lineage>
</organism>